<reference evidence="2 3" key="1">
    <citation type="journal article" date="2015" name="Genome Announc.">
        <title>Draft Genome Sequence and Gene Annotation of the Entomopathogenic Fungus Verticillium hemipterigenum.</title>
        <authorList>
            <person name="Horn F."/>
            <person name="Habel A."/>
            <person name="Scharf D.H."/>
            <person name="Dworschak J."/>
            <person name="Brakhage A.A."/>
            <person name="Guthke R."/>
            <person name="Hertweck C."/>
            <person name="Linde J."/>
        </authorList>
    </citation>
    <scope>NUCLEOTIDE SEQUENCE [LARGE SCALE GENOMIC DNA]</scope>
</reference>
<dbReference type="Proteomes" id="UP000039046">
    <property type="component" value="Unassembled WGS sequence"/>
</dbReference>
<dbReference type="EMBL" id="CDHN01000002">
    <property type="protein sequence ID" value="CEJ88293.1"/>
    <property type="molecule type" value="Genomic_DNA"/>
</dbReference>
<gene>
    <name evidence="2" type="ORF">VHEMI04675</name>
</gene>
<dbReference type="HOGENOM" id="CLU_877685_0_0_1"/>
<evidence type="ECO:0000313" key="3">
    <source>
        <dbReference type="Proteomes" id="UP000039046"/>
    </source>
</evidence>
<keyword evidence="3" id="KW-1185">Reference proteome</keyword>
<dbReference type="AlphaFoldDB" id="A0A0A1T1X5"/>
<accession>A0A0A1T1X5</accession>
<sequence length="317" mass="34938">MKLCQTVLLQAQDPAAPSKNICKLFLSPFSGTAKSIPVDNVSEETTATQRDDASDASTPDISVDSPLDDHTTATAVRDLLTAVAPTLRSLVIDMPLRSLYPEDDHNGVRPILRAGFSALTSLENFVSVRDELFLSTTEARDEPEVWATLWPKLQRLALYNLDLGAEGIWNQLSNLPYLQAAVFGRADGYGEDIDHEVDHAWHALLGLDVKKEWLQAIELSNKDGNVERVGTITLIFADVADLQPRFGKYAESWQTLDPDGNIQVLLADVPEPGRVHAADAVGGQEACPIELTQQFLLRHGLDGTLWDKTACWIRKEE</sequence>
<organism evidence="2 3">
    <name type="scientific">[Torrubiella] hemipterigena</name>
    <dbReference type="NCBI Taxonomy" id="1531966"/>
    <lineage>
        <taxon>Eukaryota</taxon>
        <taxon>Fungi</taxon>
        <taxon>Dikarya</taxon>
        <taxon>Ascomycota</taxon>
        <taxon>Pezizomycotina</taxon>
        <taxon>Sordariomycetes</taxon>
        <taxon>Hypocreomycetidae</taxon>
        <taxon>Hypocreales</taxon>
        <taxon>Clavicipitaceae</taxon>
        <taxon>Clavicipitaceae incertae sedis</taxon>
        <taxon>'Torrubiella' clade</taxon>
    </lineage>
</organism>
<protein>
    <submittedName>
        <fullName evidence="2">Uncharacterized protein</fullName>
    </submittedName>
</protein>
<dbReference type="OrthoDB" id="6365676at2759"/>
<evidence type="ECO:0000256" key="1">
    <source>
        <dbReference type="SAM" id="MobiDB-lite"/>
    </source>
</evidence>
<evidence type="ECO:0000313" key="2">
    <source>
        <dbReference type="EMBL" id="CEJ88293.1"/>
    </source>
</evidence>
<dbReference type="STRING" id="1531966.A0A0A1T1X5"/>
<proteinExistence type="predicted"/>
<name>A0A0A1T1X5_9HYPO</name>
<feature type="region of interest" description="Disordered" evidence="1">
    <location>
        <begin position="36"/>
        <end position="68"/>
    </location>
</feature>